<dbReference type="SUPFAM" id="SSF55753">
    <property type="entry name" value="Actin depolymerizing proteins"/>
    <property type="match status" value="2"/>
</dbReference>
<feature type="region of interest" description="Disordered" evidence="8">
    <location>
        <begin position="125"/>
        <end position="166"/>
    </location>
</feature>
<keyword evidence="4" id="KW-0677">Repeat</keyword>
<evidence type="ECO:0000256" key="3">
    <source>
        <dbReference type="ARBA" id="ARBA00022490"/>
    </source>
</evidence>
<dbReference type="Proteomes" id="UP001590950">
    <property type="component" value="Unassembled WGS sequence"/>
</dbReference>
<evidence type="ECO:0000256" key="8">
    <source>
        <dbReference type="SAM" id="MobiDB-lite"/>
    </source>
</evidence>
<evidence type="ECO:0000256" key="5">
    <source>
        <dbReference type="ARBA" id="ARBA00023203"/>
    </source>
</evidence>
<feature type="domain" description="ADF-H" evidence="9">
    <location>
        <begin position="4"/>
        <end position="136"/>
    </location>
</feature>
<proteinExistence type="inferred from homology"/>
<keyword evidence="6" id="KW-0206">Cytoskeleton</keyword>
<comment type="subunit">
    <text evidence="7">Interacts with G-actin; ADP-actin form.</text>
</comment>
<organism evidence="10 11">
    <name type="scientific">Stereocaulon virgatum</name>
    <dbReference type="NCBI Taxonomy" id="373712"/>
    <lineage>
        <taxon>Eukaryota</taxon>
        <taxon>Fungi</taxon>
        <taxon>Dikarya</taxon>
        <taxon>Ascomycota</taxon>
        <taxon>Pezizomycotina</taxon>
        <taxon>Lecanoromycetes</taxon>
        <taxon>OSLEUM clade</taxon>
        <taxon>Lecanoromycetidae</taxon>
        <taxon>Lecanorales</taxon>
        <taxon>Lecanorineae</taxon>
        <taxon>Stereocaulaceae</taxon>
        <taxon>Stereocaulon</taxon>
    </lineage>
</organism>
<comment type="similarity">
    <text evidence="2">Belongs to the actin-binding proteins ADF family. Twinfilin subfamily.</text>
</comment>
<comment type="caution">
    <text evidence="10">The sequence shown here is derived from an EMBL/GenBank/DDBJ whole genome shotgun (WGS) entry which is preliminary data.</text>
</comment>
<evidence type="ECO:0000313" key="11">
    <source>
        <dbReference type="Proteomes" id="UP001590950"/>
    </source>
</evidence>
<evidence type="ECO:0000256" key="2">
    <source>
        <dbReference type="ARBA" id="ARBA00009557"/>
    </source>
</evidence>
<dbReference type="PANTHER" id="PTHR13759:SF1">
    <property type="entry name" value="TWINFILIN"/>
    <property type="match status" value="1"/>
</dbReference>
<keyword evidence="11" id="KW-1185">Reference proteome</keyword>
<dbReference type="Pfam" id="PF00241">
    <property type="entry name" value="Cofilin_ADF"/>
    <property type="match status" value="2"/>
</dbReference>
<dbReference type="PROSITE" id="PS51263">
    <property type="entry name" value="ADF_H"/>
    <property type="match status" value="2"/>
</dbReference>
<evidence type="ECO:0000313" key="10">
    <source>
        <dbReference type="EMBL" id="KAL2047159.1"/>
    </source>
</evidence>
<dbReference type="EMBL" id="JBEFKJ010000003">
    <property type="protein sequence ID" value="KAL2047159.1"/>
    <property type="molecule type" value="Genomic_DNA"/>
</dbReference>
<evidence type="ECO:0000256" key="6">
    <source>
        <dbReference type="ARBA" id="ARBA00023212"/>
    </source>
</evidence>
<feature type="compositionally biased region" description="Basic and acidic residues" evidence="8">
    <location>
        <begin position="128"/>
        <end position="139"/>
    </location>
</feature>
<evidence type="ECO:0000259" key="9">
    <source>
        <dbReference type="PROSITE" id="PS51263"/>
    </source>
</evidence>
<keyword evidence="3" id="KW-0963">Cytoplasm</keyword>
<gene>
    <name evidence="10" type="ORF">N7G274_001178</name>
</gene>
<dbReference type="InterPro" id="IPR029006">
    <property type="entry name" value="ADF-H/Gelsolin-like_dom_sf"/>
</dbReference>
<dbReference type="InterPro" id="IPR028458">
    <property type="entry name" value="Twinfilin"/>
</dbReference>
<dbReference type="CDD" id="cd11284">
    <property type="entry name" value="ADF_Twf-C_like"/>
    <property type="match status" value="1"/>
</dbReference>
<dbReference type="PANTHER" id="PTHR13759">
    <property type="entry name" value="TWINFILIN"/>
    <property type="match status" value="1"/>
</dbReference>
<evidence type="ECO:0000256" key="1">
    <source>
        <dbReference type="ARBA" id="ARBA00004245"/>
    </source>
</evidence>
<accession>A0ABR4AN35</accession>
<dbReference type="CDD" id="cd11285">
    <property type="entry name" value="ADF_Twf-N_like"/>
    <property type="match status" value="1"/>
</dbReference>
<evidence type="ECO:0000256" key="7">
    <source>
        <dbReference type="ARBA" id="ARBA00038532"/>
    </source>
</evidence>
<sequence length="329" mass="36316">MQSGITVSKELHSAFNDLVSSPSQRGIIATISNETLSPTQTISSSSTDFFCDLPSLKPHLSTTQANYIILRRYQNAPDGFVAVTYIPDSAPVRQKMLFASTRLSLVRELGTERFRESLSVSELEELEKEGWEKHERSGESKAPLTEEEQTLQGVKEAEAEARGGTAGRQLETCGQLAINLSPEAREALKAFNSGEDNLLQLSIDVSTETLRLASMSTIPNASSLSSALSDTEPRYTFYKHTHSLSGSEESPIVFIYTCPSGSKIKERMVYASTKQGFIASAEKEFGIEVAKRMEVSSPSEITLTTLEEEFRPKLDMKQGFSRPKRPGKR</sequence>
<feature type="domain" description="ADF-H" evidence="9">
    <location>
        <begin position="175"/>
        <end position="311"/>
    </location>
</feature>
<protein>
    <recommendedName>
        <fullName evidence="9">ADF-H domain-containing protein</fullName>
    </recommendedName>
</protein>
<dbReference type="Gene3D" id="3.40.20.10">
    <property type="entry name" value="Severin"/>
    <property type="match status" value="2"/>
</dbReference>
<name>A0ABR4AN35_9LECA</name>
<dbReference type="SMART" id="SM00102">
    <property type="entry name" value="ADF"/>
    <property type="match status" value="2"/>
</dbReference>
<dbReference type="InterPro" id="IPR002108">
    <property type="entry name" value="ADF-H"/>
</dbReference>
<evidence type="ECO:0000256" key="4">
    <source>
        <dbReference type="ARBA" id="ARBA00022737"/>
    </source>
</evidence>
<reference evidence="10 11" key="1">
    <citation type="submission" date="2024-09" db="EMBL/GenBank/DDBJ databases">
        <title>Rethinking Asexuality: The Enigmatic Case of Functional Sexual Genes in Lepraria (Stereocaulaceae).</title>
        <authorList>
            <person name="Doellman M."/>
            <person name="Sun Y."/>
            <person name="Barcenas-Pena A."/>
            <person name="Lumbsch H.T."/>
            <person name="Grewe F."/>
        </authorList>
    </citation>
    <scope>NUCLEOTIDE SEQUENCE [LARGE SCALE GENOMIC DNA]</scope>
    <source>
        <strain evidence="10 11">Mercado 3170</strain>
    </source>
</reference>
<keyword evidence="5" id="KW-0009">Actin-binding</keyword>
<comment type="subcellular location">
    <subcellularLocation>
        <location evidence="1">Cytoplasm</location>
        <location evidence="1">Cytoskeleton</location>
    </subcellularLocation>
</comment>